<feature type="region of interest" description="Disordered" evidence="1">
    <location>
        <begin position="86"/>
        <end position="106"/>
    </location>
</feature>
<dbReference type="EMBL" id="JASNQZ010000015">
    <property type="protein sequence ID" value="KAL0945792.1"/>
    <property type="molecule type" value="Genomic_DNA"/>
</dbReference>
<evidence type="ECO:0000313" key="3">
    <source>
        <dbReference type="Proteomes" id="UP001556367"/>
    </source>
</evidence>
<keyword evidence="3" id="KW-1185">Reference proteome</keyword>
<reference evidence="3" key="1">
    <citation type="submission" date="2024-06" db="EMBL/GenBank/DDBJ databases">
        <title>Multi-omics analyses provide insights into the biosynthesis of the anticancer antibiotic pleurotin in Hohenbuehelia grisea.</title>
        <authorList>
            <person name="Weaver J.A."/>
            <person name="Alberti F."/>
        </authorList>
    </citation>
    <scope>NUCLEOTIDE SEQUENCE [LARGE SCALE GENOMIC DNA]</scope>
    <source>
        <strain evidence="3">T-177</strain>
    </source>
</reference>
<organism evidence="2 3">
    <name type="scientific">Hohenbuehelia grisea</name>
    <dbReference type="NCBI Taxonomy" id="104357"/>
    <lineage>
        <taxon>Eukaryota</taxon>
        <taxon>Fungi</taxon>
        <taxon>Dikarya</taxon>
        <taxon>Basidiomycota</taxon>
        <taxon>Agaricomycotina</taxon>
        <taxon>Agaricomycetes</taxon>
        <taxon>Agaricomycetidae</taxon>
        <taxon>Agaricales</taxon>
        <taxon>Pleurotineae</taxon>
        <taxon>Pleurotaceae</taxon>
        <taxon>Hohenbuehelia</taxon>
    </lineage>
</organism>
<evidence type="ECO:0000313" key="2">
    <source>
        <dbReference type="EMBL" id="KAL0945792.1"/>
    </source>
</evidence>
<name>A0ABR3IR94_9AGAR</name>
<comment type="caution">
    <text evidence="2">The sequence shown here is derived from an EMBL/GenBank/DDBJ whole genome shotgun (WGS) entry which is preliminary data.</text>
</comment>
<protein>
    <submittedName>
        <fullName evidence="2">Uncharacterized protein</fullName>
    </submittedName>
</protein>
<feature type="compositionally biased region" description="Low complexity" evidence="1">
    <location>
        <begin position="90"/>
        <end position="100"/>
    </location>
</feature>
<gene>
    <name evidence="2" type="ORF">HGRIS_012080</name>
</gene>
<sequence>MSLGQLDAEPRLRTKGPHLRNLAFRCTRQWCSIPSPARTRDYPAKRAQYQSHFDILDLLTLSNLRALHLPLLKNLFSIERDIQGSGCIKSSTSSRRSAASVQGRGS</sequence>
<accession>A0ABR3IR94</accession>
<proteinExistence type="predicted"/>
<evidence type="ECO:0000256" key="1">
    <source>
        <dbReference type="SAM" id="MobiDB-lite"/>
    </source>
</evidence>
<dbReference type="Proteomes" id="UP001556367">
    <property type="component" value="Unassembled WGS sequence"/>
</dbReference>